<proteinExistence type="predicted"/>
<comment type="caution">
    <text evidence="2">The sequence shown here is derived from an EMBL/GenBank/DDBJ whole genome shotgun (WGS) entry which is preliminary data.</text>
</comment>
<name>A0ABV9EGS5_9ACTN</name>
<sequence length="207" mass="22125">MTTPPVDPWRAPPADRRQITARSRDRRHVRGRRAWTRRVVAALALVVAVLAAGCGITPTDVIDGGTPPVGFRPSTRLYFVLGSRLQPVIRPFPWPSLKETLVLLLDGPTAAERGRGLRSDLELSAAAPIKVSSGPAKVRITLGLPRPAAAQSAPRASLWLGQLTCTAASALAARTNIDPDAVTVVIQQQRVGAMGSFRCSQFPRGSD</sequence>
<dbReference type="RefSeq" id="WP_262846795.1">
    <property type="nucleotide sequence ID" value="NZ_JANZYP010000052.1"/>
</dbReference>
<evidence type="ECO:0008006" key="4">
    <source>
        <dbReference type="Google" id="ProtNLM"/>
    </source>
</evidence>
<gene>
    <name evidence="2" type="ORF">ACFO8L_19845</name>
</gene>
<reference evidence="3" key="1">
    <citation type="journal article" date="2019" name="Int. J. Syst. Evol. Microbiol.">
        <title>The Global Catalogue of Microorganisms (GCM) 10K type strain sequencing project: providing services to taxonomists for standard genome sequencing and annotation.</title>
        <authorList>
            <consortium name="The Broad Institute Genomics Platform"/>
            <consortium name="The Broad Institute Genome Sequencing Center for Infectious Disease"/>
            <person name="Wu L."/>
            <person name="Ma J."/>
        </authorList>
    </citation>
    <scope>NUCLEOTIDE SEQUENCE [LARGE SCALE GENOMIC DNA]</scope>
    <source>
        <strain evidence="3">CCUG 49560</strain>
    </source>
</reference>
<evidence type="ECO:0000313" key="3">
    <source>
        <dbReference type="Proteomes" id="UP001595891"/>
    </source>
</evidence>
<dbReference type="EMBL" id="JBHSFN010000011">
    <property type="protein sequence ID" value="MFC4588353.1"/>
    <property type="molecule type" value="Genomic_DNA"/>
</dbReference>
<protein>
    <recommendedName>
        <fullName evidence="4">GerMN domain-containing protein</fullName>
    </recommendedName>
</protein>
<feature type="region of interest" description="Disordered" evidence="1">
    <location>
        <begin position="1"/>
        <end position="26"/>
    </location>
</feature>
<dbReference type="Proteomes" id="UP001595891">
    <property type="component" value="Unassembled WGS sequence"/>
</dbReference>
<keyword evidence="3" id="KW-1185">Reference proteome</keyword>
<evidence type="ECO:0000256" key="1">
    <source>
        <dbReference type="SAM" id="MobiDB-lite"/>
    </source>
</evidence>
<feature type="compositionally biased region" description="Pro residues" evidence="1">
    <location>
        <begin position="1"/>
        <end position="11"/>
    </location>
</feature>
<organism evidence="2 3">
    <name type="scientific">Sphaerisporangium corydalis</name>
    <dbReference type="NCBI Taxonomy" id="1441875"/>
    <lineage>
        <taxon>Bacteria</taxon>
        <taxon>Bacillati</taxon>
        <taxon>Actinomycetota</taxon>
        <taxon>Actinomycetes</taxon>
        <taxon>Streptosporangiales</taxon>
        <taxon>Streptosporangiaceae</taxon>
        <taxon>Sphaerisporangium</taxon>
    </lineage>
</organism>
<accession>A0ABV9EGS5</accession>
<evidence type="ECO:0000313" key="2">
    <source>
        <dbReference type="EMBL" id="MFC4588353.1"/>
    </source>
</evidence>